<gene>
    <name evidence="1" type="ORF">SMN809_LOCUS80895</name>
</gene>
<name>A0A8S3JM46_9BILA</name>
<evidence type="ECO:0000313" key="2">
    <source>
        <dbReference type="Proteomes" id="UP000676336"/>
    </source>
</evidence>
<dbReference type="AlphaFoldDB" id="A0A8S3JM46"/>
<evidence type="ECO:0000313" key="1">
    <source>
        <dbReference type="EMBL" id="CAF5218310.1"/>
    </source>
</evidence>
<accession>A0A8S3JM46</accession>
<protein>
    <submittedName>
        <fullName evidence="1">Uncharacterized protein</fullName>
    </submittedName>
</protein>
<sequence>MKLKQKELFIEKKHQELDLKEEKYIKELDQLSQNERSLCQILTATIMDIIA</sequence>
<dbReference type="EMBL" id="CAJOBI010346606">
    <property type="protein sequence ID" value="CAF5218310.1"/>
    <property type="molecule type" value="Genomic_DNA"/>
</dbReference>
<feature type="non-terminal residue" evidence="1">
    <location>
        <position position="51"/>
    </location>
</feature>
<proteinExistence type="predicted"/>
<organism evidence="1 2">
    <name type="scientific">Rotaria magnacalcarata</name>
    <dbReference type="NCBI Taxonomy" id="392030"/>
    <lineage>
        <taxon>Eukaryota</taxon>
        <taxon>Metazoa</taxon>
        <taxon>Spiralia</taxon>
        <taxon>Gnathifera</taxon>
        <taxon>Rotifera</taxon>
        <taxon>Eurotatoria</taxon>
        <taxon>Bdelloidea</taxon>
        <taxon>Philodinida</taxon>
        <taxon>Philodinidae</taxon>
        <taxon>Rotaria</taxon>
    </lineage>
</organism>
<comment type="caution">
    <text evidence="1">The sequence shown here is derived from an EMBL/GenBank/DDBJ whole genome shotgun (WGS) entry which is preliminary data.</text>
</comment>
<reference evidence="1" key="1">
    <citation type="submission" date="2021-02" db="EMBL/GenBank/DDBJ databases">
        <authorList>
            <person name="Nowell W R."/>
        </authorList>
    </citation>
    <scope>NUCLEOTIDE SEQUENCE</scope>
</reference>
<dbReference type="Proteomes" id="UP000676336">
    <property type="component" value="Unassembled WGS sequence"/>
</dbReference>